<reference evidence="2 3" key="1">
    <citation type="submission" date="2019-07" db="EMBL/GenBank/DDBJ databases">
        <title>Genomic Encyclopedia of Archaeal and Bacterial Type Strains, Phase II (KMG-II): from individual species to whole genera.</title>
        <authorList>
            <person name="Goeker M."/>
        </authorList>
    </citation>
    <scope>NUCLEOTIDE SEQUENCE [LARGE SCALE GENOMIC DNA]</scope>
    <source>
        <strain evidence="2 3">DSM 46842</strain>
    </source>
</reference>
<keyword evidence="3" id="KW-1185">Reference proteome</keyword>
<dbReference type="EMBL" id="VNHW01000019">
    <property type="protein sequence ID" value="TYP82715.1"/>
    <property type="molecule type" value="Genomic_DNA"/>
</dbReference>
<dbReference type="Proteomes" id="UP000322499">
    <property type="component" value="Unassembled WGS sequence"/>
</dbReference>
<dbReference type="AlphaFoldDB" id="A0A5S5CP14"/>
<organism evidence="2 3">
    <name type="scientific">Blastococcus xanthinilyticus</name>
    <dbReference type="NCBI Taxonomy" id="1564164"/>
    <lineage>
        <taxon>Bacteria</taxon>
        <taxon>Bacillati</taxon>
        <taxon>Actinomycetota</taxon>
        <taxon>Actinomycetes</taxon>
        <taxon>Geodermatophilales</taxon>
        <taxon>Geodermatophilaceae</taxon>
        <taxon>Blastococcus</taxon>
    </lineage>
</organism>
<protein>
    <submittedName>
        <fullName evidence="2">Pimeloyl-ACP methyl ester carboxylesterase</fullName>
    </submittedName>
</protein>
<dbReference type="Pfam" id="PF00561">
    <property type="entry name" value="Abhydrolase_1"/>
    <property type="match status" value="1"/>
</dbReference>
<accession>A0A5S5CP14</accession>
<proteinExistence type="predicted"/>
<dbReference type="RefSeq" id="WP_243737855.1">
    <property type="nucleotide sequence ID" value="NZ_VNHW01000019.1"/>
</dbReference>
<dbReference type="GO" id="GO:0003824">
    <property type="term" value="F:catalytic activity"/>
    <property type="evidence" value="ECO:0007669"/>
    <property type="project" value="UniProtKB-ARBA"/>
</dbReference>
<name>A0A5S5CP14_9ACTN</name>
<evidence type="ECO:0000259" key="1">
    <source>
        <dbReference type="Pfam" id="PF00561"/>
    </source>
</evidence>
<gene>
    <name evidence="2" type="ORF">BD833_11938</name>
</gene>
<evidence type="ECO:0000313" key="3">
    <source>
        <dbReference type="Proteomes" id="UP000322499"/>
    </source>
</evidence>
<sequence>MTTSMSTRTLQAPGAALAYDVRGPLPPGDGRPPLLMVGQPMDAAGFGTLASFFEDRTVVTYDPRGLGRSARSDGRTDHDPVRQAEDLHLLVEAIGARPVEVFASSGGAVTALAWVAAHPGDVTTLVAHEPPLVGVLPDAEQALAATRKVDAAYAEKGWGAAMAGFLALTSWQGEFTADFTLPDPAALGLPTEDDGSRDDPLFSGASAPVTAYRPDGAALRNASTRIVIAAGTESRGTLTWRTSEATAELLGTQLVVFPSHHGGFLGGEHGYAGEPESFAARLREVLAG</sequence>
<dbReference type="InterPro" id="IPR000073">
    <property type="entry name" value="AB_hydrolase_1"/>
</dbReference>
<dbReference type="SUPFAM" id="SSF53474">
    <property type="entry name" value="alpha/beta-Hydrolases"/>
    <property type="match status" value="1"/>
</dbReference>
<evidence type="ECO:0000313" key="2">
    <source>
        <dbReference type="EMBL" id="TYP82715.1"/>
    </source>
</evidence>
<comment type="caution">
    <text evidence="2">The sequence shown here is derived from an EMBL/GenBank/DDBJ whole genome shotgun (WGS) entry which is preliminary data.</text>
</comment>
<feature type="domain" description="AB hydrolase-1" evidence="1">
    <location>
        <begin position="55"/>
        <end position="136"/>
    </location>
</feature>
<dbReference type="InterPro" id="IPR029058">
    <property type="entry name" value="AB_hydrolase_fold"/>
</dbReference>
<dbReference type="Gene3D" id="3.40.50.1820">
    <property type="entry name" value="alpha/beta hydrolase"/>
    <property type="match status" value="1"/>
</dbReference>